<dbReference type="InterPro" id="IPR035484">
    <property type="entry name" value="SIS_PGI/PMI_1"/>
</dbReference>
<reference evidence="4" key="1">
    <citation type="journal article" date="2014" name="Front. Microbiol.">
        <title>High frequency of phylogenetically diverse reductive dehalogenase-homologous genes in deep subseafloor sedimentary metagenomes.</title>
        <authorList>
            <person name="Kawai M."/>
            <person name="Futagami T."/>
            <person name="Toyoda A."/>
            <person name="Takaki Y."/>
            <person name="Nishi S."/>
            <person name="Hori S."/>
            <person name="Arai W."/>
            <person name="Tsubouchi T."/>
            <person name="Morono Y."/>
            <person name="Uchiyama I."/>
            <person name="Ito T."/>
            <person name="Fujiyama A."/>
            <person name="Inagaki F."/>
            <person name="Takami H."/>
        </authorList>
    </citation>
    <scope>NUCLEOTIDE SEQUENCE</scope>
    <source>
        <strain evidence="4">Expedition CK06-06</strain>
    </source>
</reference>
<dbReference type="GO" id="GO:0004476">
    <property type="term" value="F:mannose-6-phosphate isomerase activity"/>
    <property type="evidence" value="ECO:0007669"/>
    <property type="project" value="InterPro"/>
</dbReference>
<evidence type="ECO:0000256" key="2">
    <source>
        <dbReference type="ARBA" id="ARBA00023235"/>
    </source>
</evidence>
<dbReference type="AlphaFoldDB" id="X0WQ17"/>
<sequence>GMGGSAIGGDLVRSLASSTEKSIICVHRDYDLPAFLDETTLVIASSYSGNTEETLSGFSWALERNCKKLVMTTGGKLKALAKAAKIPVFTIDHVSQPRAALGYSLIPLIAFLRKLDFLEDRPTEVEAMVESLETLLVELREIVPISSNQAKQLAANLHGKIAVIYGAGILSDVARRWKTQINEASKAWAFHETFPELNHNAVVGYQFPPELASKIHVVLLRCPSIHPRTLIRYQVTSELLEQNGVSHQTIDSHG</sequence>
<dbReference type="InterPro" id="IPR046348">
    <property type="entry name" value="SIS_dom_sf"/>
</dbReference>
<dbReference type="GO" id="GO:0004347">
    <property type="term" value="F:glucose-6-phosphate isomerase activity"/>
    <property type="evidence" value="ECO:0007669"/>
    <property type="project" value="InterPro"/>
</dbReference>
<organism evidence="4">
    <name type="scientific">marine sediment metagenome</name>
    <dbReference type="NCBI Taxonomy" id="412755"/>
    <lineage>
        <taxon>unclassified sequences</taxon>
        <taxon>metagenomes</taxon>
        <taxon>ecological metagenomes</taxon>
    </lineage>
</organism>
<keyword evidence="2" id="KW-0413">Isomerase</keyword>
<dbReference type="GO" id="GO:1901135">
    <property type="term" value="P:carbohydrate derivative metabolic process"/>
    <property type="evidence" value="ECO:0007669"/>
    <property type="project" value="InterPro"/>
</dbReference>
<accession>X0WQ17</accession>
<name>X0WQ17_9ZZZZ</name>
<comment type="similarity">
    <text evidence="1">Belongs to the PGI/PMI family.</text>
</comment>
<feature type="domain" description="SIS" evidence="3">
    <location>
        <begin position="1"/>
        <end position="142"/>
    </location>
</feature>
<evidence type="ECO:0000259" key="3">
    <source>
        <dbReference type="PROSITE" id="PS51464"/>
    </source>
</evidence>
<dbReference type="GO" id="GO:0097367">
    <property type="term" value="F:carbohydrate derivative binding"/>
    <property type="evidence" value="ECO:0007669"/>
    <property type="project" value="InterPro"/>
</dbReference>
<dbReference type="Gene3D" id="3.40.50.10490">
    <property type="entry name" value="Glucose-6-phosphate isomerase like protein, domain 1"/>
    <property type="match status" value="2"/>
</dbReference>
<dbReference type="SUPFAM" id="SSF53697">
    <property type="entry name" value="SIS domain"/>
    <property type="match status" value="1"/>
</dbReference>
<dbReference type="EMBL" id="BARS01039994">
    <property type="protein sequence ID" value="GAG25307.1"/>
    <property type="molecule type" value="Genomic_DNA"/>
</dbReference>
<dbReference type="InterPro" id="IPR019490">
    <property type="entry name" value="Glu6P/Mann6P_isomerase_C"/>
</dbReference>
<feature type="non-terminal residue" evidence="4">
    <location>
        <position position="254"/>
    </location>
</feature>
<dbReference type="PROSITE" id="PS51464">
    <property type="entry name" value="SIS"/>
    <property type="match status" value="1"/>
</dbReference>
<dbReference type="InterPro" id="IPR001347">
    <property type="entry name" value="SIS_dom"/>
</dbReference>
<comment type="caution">
    <text evidence="4">The sequence shown here is derived from an EMBL/GenBank/DDBJ whole genome shotgun (WGS) entry which is preliminary data.</text>
</comment>
<evidence type="ECO:0000256" key="1">
    <source>
        <dbReference type="ARBA" id="ARBA00010523"/>
    </source>
</evidence>
<gene>
    <name evidence="4" type="ORF">S01H1_61026</name>
</gene>
<dbReference type="CDD" id="cd05637">
    <property type="entry name" value="SIS_PGI_PMI_2"/>
    <property type="match status" value="1"/>
</dbReference>
<dbReference type="GO" id="GO:0005975">
    <property type="term" value="P:carbohydrate metabolic process"/>
    <property type="evidence" value="ECO:0007669"/>
    <property type="project" value="InterPro"/>
</dbReference>
<dbReference type="Pfam" id="PF10432">
    <property type="entry name" value="bact-PGI_C"/>
    <property type="match status" value="1"/>
</dbReference>
<proteinExistence type="inferred from homology"/>
<evidence type="ECO:0000313" key="4">
    <source>
        <dbReference type="EMBL" id="GAG25307.1"/>
    </source>
</evidence>
<dbReference type="CDD" id="cd05017">
    <property type="entry name" value="SIS_PGI_PMI_1"/>
    <property type="match status" value="1"/>
</dbReference>
<protein>
    <recommendedName>
        <fullName evidence="3">SIS domain-containing protein</fullName>
    </recommendedName>
</protein>
<feature type="non-terminal residue" evidence="4">
    <location>
        <position position="1"/>
    </location>
</feature>